<evidence type="ECO:0000313" key="3">
    <source>
        <dbReference type="EMBL" id="CAP34813.1"/>
    </source>
</evidence>
<dbReference type="Pfam" id="PF01579">
    <property type="entry name" value="DUF19"/>
    <property type="match status" value="1"/>
</dbReference>
<dbReference type="EMBL" id="HE601109">
    <property type="protein sequence ID" value="CAP34813.1"/>
    <property type="molecule type" value="Genomic_DNA"/>
</dbReference>
<evidence type="ECO:0000313" key="5">
    <source>
        <dbReference type="WormBase" id="CBG17002"/>
    </source>
</evidence>
<reference evidence="3 4" key="1">
    <citation type="journal article" date="2003" name="PLoS Biol.">
        <title>The genome sequence of Caenorhabditis briggsae: a platform for comparative genomics.</title>
        <authorList>
            <person name="Stein L.D."/>
            <person name="Bao Z."/>
            <person name="Blasiar D."/>
            <person name="Blumenthal T."/>
            <person name="Brent M.R."/>
            <person name="Chen N."/>
            <person name="Chinwalla A."/>
            <person name="Clarke L."/>
            <person name="Clee C."/>
            <person name="Coghlan A."/>
            <person name="Coulson A."/>
            <person name="D'Eustachio P."/>
            <person name="Fitch D.H."/>
            <person name="Fulton L.A."/>
            <person name="Fulton R.E."/>
            <person name="Griffiths-Jones S."/>
            <person name="Harris T.W."/>
            <person name="Hillier L.W."/>
            <person name="Kamath R."/>
            <person name="Kuwabara P.E."/>
            <person name="Mardis E.R."/>
            <person name="Marra M.A."/>
            <person name="Miner T.L."/>
            <person name="Minx P."/>
            <person name="Mullikin J.C."/>
            <person name="Plumb R.W."/>
            <person name="Rogers J."/>
            <person name="Schein J.E."/>
            <person name="Sohrmann M."/>
            <person name="Spieth J."/>
            <person name="Stajich J.E."/>
            <person name="Wei C."/>
            <person name="Willey D."/>
            <person name="Wilson R.K."/>
            <person name="Durbin R."/>
            <person name="Waterston R.H."/>
        </authorList>
    </citation>
    <scope>NUCLEOTIDE SEQUENCE [LARGE SCALE GENOMIC DNA]</scope>
    <source>
        <strain evidence="3 4">AF16</strain>
    </source>
</reference>
<accession>A8XQ87</accession>
<dbReference type="PANTHER" id="PTHR21453:SF28">
    <property type="entry name" value="DUF19 DOMAIN-CONTAINING PROTEIN-RELATED"/>
    <property type="match status" value="1"/>
</dbReference>
<dbReference type="RefSeq" id="XP_002648874.1">
    <property type="nucleotide sequence ID" value="XM_002648828.1"/>
</dbReference>
<keyword evidence="1" id="KW-1133">Transmembrane helix</keyword>
<protein>
    <submittedName>
        <fullName evidence="3">Protein CBG17002</fullName>
    </submittedName>
</protein>
<reference evidence="3 4" key="2">
    <citation type="journal article" date="2011" name="PLoS Genet.">
        <title>Caenorhabditis briggsae recombinant inbred line genotypes reveal inter-strain incompatibility and the evolution of recombination.</title>
        <authorList>
            <person name="Ross J.A."/>
            <person name="Koboldt D.C."/>
            <person name="Staisch J.E."/>
            <person name="Chamberlin H.M."/>
            <person name="Gupta B.P."/>
            <person name="Miller R.D."/>
            <person name="Baird S.E."/>
            <person name="Haag E.S."/>
        </authorList>
    </citation>
    <scope>NUCLEOTIDE SEQUENCE [LARGE SCALE GENOMIC DNA]</scope>
    <source>
        <strain evidence="3 4">AF16</strain>
    </source>
</reference>
<gene>
    <name evidence="3 5" type="ORF">CBG17002</name>
    <name evidence="3" type="ORF">CBG_17002</name>
</gene>
<dbReference type="WormBase" id="CBG17002">
    <property type="protein sequence ID" value="CBP45624"/>
    <property type="gene ID" value="WBGene00036782"/>
</dbReference>
<keyword evidence="1" id="KW-0812">Transmembrane</keyword>
<dbReference type="PIRSF" id="PIRSF015697">
    <property type="entry name" value="UCP015697"/>
    <property type="match status" value="1"/>
</dbReference>
<name>A8XQ87_CAEBR</name>
<keyword evidence="4" id="KW-1185">Reference proteome</keyword>
<evidence type="ECO:0000259" key="2">
    <source>
        <dbReference type="Pfam" id="PF01579"/>
    </source>
</evidence>
<dbReference type="eggNOG" id="ENOG502TI9I">
    <property type="taxonomic scope" value="Eukaryota"/>
</dbReference>
<sequence>MRKKLDENQKPLIGRVKKSAVNPSIECHLYSFISHSIISIYETMHFLNIVLIGAILIPGANGAGVLVHCTEGERLLAFSCTARLIDFSKKARHIDTENDGEMEKFYKICRDLKGCEQSHNHCPNIRDNKPIFDEMSTWCSLVKFVTQDIAECEKKVDKKKNLACYKGWSPFDNYVDMKNEKNVQDVCKNFFGNGNCLKKVITEACGTSDWEKLKNKLISMIDKAEECDFKGII</sequence>
<keyword evidence="1" id="KW-0472">Membrane</keyword>
<dbReference type="GeneID" id="8590886"/>
<dbReference type="HOGENOM" id="CLU_078890_1_0_1"/>
<feature type="transmembrane region" description="Helical" evidence="1">
    <location>
        <begin position="46"/>
        <end position="67"/>
    </location>
</feature>
<proteinExistence type="predicted"/>
<dbReference type="PANTHER" id="PTHR21453">
    <property type="entry name" value="DUF19 DOMAIN-CONTAINING PROTEIN-RELATED-RELATED"/>
    <property type="match status" value="1"/>
</dbReference>
<dbReference type="InterPro" id="IPR016638">
    <property type="entry name" value="UPF0376"/>
</dbReference>
<organism evidence="3 4">
    <name type="scientific">Caenorhabditis briggsae</name>
    <dbReference type="NCBI Taxonomy" id="6238"/>
    <lineage>
        <taxon>Eukaryota</taxon>
        <taxon>Metazoa</taxon>
        <taxon>Ecdysozoa</taxon>
        <taxon>Nematoda</taxon>
        <taxon>Chromadorea</taxon>
        <taxon>Rhabditida</taxon>
        <taxon>Rhabditina</taxon>
        <taxon>Rhabditomorpha</taxon>
        <taxon>Rhabditoidea</taxon>
        <taxon>Rhabditidae</taxon>
        <taxon>Peloderinae</taxon>
        <taxon>Caenorhabditis</taxon>
    </lineage>
</organism>
<dbReference type="Proteomes" id="UP000008549">
    <property type="component" value="Unassembled WGS sequence"/>
</dbReference>
<evidence type="ECO:0000256" key="1">
    <source>
        <dbReference type="SAM" id="Phobius"/>
    </source>
</evidence>
<feature type="domain" description="T20D4.11-like" evidence="2">
    <location>
        <begin position="69"/>
        <end position="228"/>
    </location>
</feature>
<dbReference type="InterPro" id="IPR002542">
    <property type="entry name" value="T20D4.11-like_dom"/>
</dbReference>
<dbReference type="CTD" id="8590886"/>
<dbReference type="AlphaFoldDB" id="A8XQ87"/>
<dbReference type="InParanoid" id="A8XQ87"/>
<dbReference type="KEGG" id="cbr:CBG_17002"/>
<dbReference type="OMA" id="PSIECHL"/>
<evidence type="ECO:0000313" key="4">
    <source>
        <dbReference type="Proteomes" id="UP000008549"/>
    </source>
</evidence>